<evidence type="ECO:0000256" key="13">
    <source>
        <dbReference type="ARBA" id="ARBA00023136"/>
    </source>
</evidence>
<dbReference type="SMART" id="SM00388">
    <property type="entry name" value="HisKA"/>
    <property type="match status" value="1"/>
</dbReference>
<dbReference type="Pfam" id="PF00512">
    <property type="entry name" value="HisKA"/>
    <property type="match status" value="1"/>
</dbReference>
<proteinExistence type="predicted"/>
<dbReference type="PROSITE" id="PS50109">
    <property type="entry name" value="HIS_KIN"/>
    <property type="match status" value="1"/>
</dbReference>
<comment type="catalytic activity">
    <reaction evidence="1">
        <text>ATP + protein L-histidine = ADP + protein N-phospho-L-histidine.</text>
        <dbReference type="EC" id="2.7.13.3"/>
    </reaction>
</comment>
<dbReference type="InterPro" id="IPR005467">
    <property type="entry name" value="His_kinase_dom"/>
</dbReference>
<dbReference type="SUPFAM" id="SSF52172">
    <property type="entry name" value="CheY-like"/>
    <property type="match status" value="2"/>
</dbReference>
<dbReference type="CDD" id="cd00082">
    <property type="entry name" value="HisKA"/>
    <property type="match status" value="1"/>
</dbReference>
<dbReference type="Gene3D" id="3.30.565.10">
    <property type="entry name" value="Histidine kinase-like ATPase, C-terminal domain"/>
    <property type="match status" value="1"/>
</dbReference>
<evidence type="ECO:0000256" key="17">
    <source>
        <dbReference type="PROSITE-ProRule" id="PRU00169"/>
    </source>
</evidence>
<dbReference type="InterPro" id="IPR036890">
    <property type="entry name" value="HATPase_C_sf"/>
</dbReference>
<feature type="modified residue" description="4-aspartylphosphate" evidence="17">
    <location>
        <position position="820"/>
    </location>
</feature>
<dbReference type="SUPFAM" id="SSF47384">
    <property type="entry name" value="Homodimeric domain of signal transducing histidine kinase"/>
    <property type="match status" value="1"/>
</dbReference>
<dbReference type="Gene3D" id="3.40.50.2300">
    <property type="match status" value="2"/>
</dbReference>
<dbReference type="GO" id="GO:0005886">
    <property type="term" value="C:plasma membrane"/>
    <property type="evidence" value="ECO:0007669"/>
    <property type="project" value="UniProtKB-SubCell"/>
</dbReference>
<keyword evidence="5 17" id="KW-0597">Phosphoprotein</keyword>
<evidence type="ECO:0000256" key="2">
    <source>
        <dbReference type="ARBA" id="ARBA00004651"/>
    </source>
</evidence>
<evidence type="ECO:0000256" key="3">
    <source>
        <dbReference type="ARBA" id="ARBA00012438"/>
    </source>
</evidence>
<evidence type="ECO:0000256" key="18">
    <source>
        <dbReference type="SAM" id="Phobius"/>
    </source>
</evidence>
<comment type="subunit">
    <text evidence="14">At low DSF concentrations, interacts with RpfF.</text>
</comment>
<dbReference type="PROSITE" id="PS50894">
    <property type="entry name" value="HPT"/>
    <property type="match status" value="1"/>
</dbReference>
<protein>
    <recommendedName>
        <fullName evidence="15">Sensory/regulatory protein RpfC</fullName>
        <ecNumber evidence="3">2.7.13.3</ecNumber>
    </recommendedName>
</protein>
<evidence type="ECO:0000256" key="8">
    <source>
        <dbReference type="ARBA" id="ARBA00022741"/>
    </source>
</evidence>
<gene>
    <name evidence="22" type="ORF">SAMN05660337_2823</name>
</gene>
<dbReference type="InterPro" id="IPR001789">
    <property type="entry name" value="Sig_transdc_resp-reg_receiver"/>
</dbReference>
<dbReference type="InterPro" id="IPR036097">
    <property type="entry name" value="HisK_dim/P_sf"/>
</dbReference>
<evidence type="ECO:0000313" key="23">
    <source>
        <dbReference type="Proteomes" id="UP000199053"/>
    </source>
</evidence>
<sequence>MKKMHIWSFIAIRSFLITTTFLAILAGVGCYIMYLQEADSIEKVIKINAKMHNRLLAQKVSLDLRSLFNDIQLVSNHIEVQHFLRKNDSVNRTDLESEFIALCQIRKVYDQVRILDNDGMELVRVNDNNGHPAAVPQEKLQNKSSRYYFKESLNLKLGEVYVSPFDLNVENGKIEQPLKPMIRISMPIYDNSGHRLGIVVLNYLGQQIIDGLVENAADHSNPSMIPMRTMLLNSDGYCLLSPDRTQEWAFMYPDRKEINFGAINPEAWKQIISSPEGQFSSFEGGYTYSTIVVSPEVGQREINGNIHKWKIVCLTQASTINSMVSHALYRYMMVYSGILLIILFGTLTRARFVSARVLGQKKLEIAKQTAEDANLAKSDFLARMSHEIRTPMNAIIGLTYLALKTEMSPKQHDYLTKVSMSAKSLLGIINDILDFSKIEADRLELEKVDFILDDVFNDILNMLGLEAEKKGLELLLMVRSTVPNLLIGDRLRLGQVLLNLAGNAIKFTESGNIIISAKLVEETGDTAQIRFSVQDSGIGITSEQSAKLFQPFCQADGSISRRFGGTGLGLTISKRLVELMSGTMQLKSEIGKGSEFIFTIPFGLQARHTQEHYIYPEEIRGMRVLIVDDSRMLRNVLAKVLQSFTFDVTTAEKGEQALELLRKYDKSEPFKLVITDWRMPDIDGIKLAQKIKETSFLENIPKVILLTAYGHDEIRHRAEQIDLDGFMLKPFNRSILFDTIMEVFANNDYRMKKTISEKFRNGMPANVAGAHILLAEDNDLNQQVAREILEGADVTVSIANNGQEAVEMIKTNTYDAVLMDIQMPIMDGFQAVKNIRSDKNLQSIPIIAMTAHALVGDREKSLLAGMNDHVTKPIDPDVLMEILSKWLPEKPETEPVETHLTLKGEDPPLIFNNLPGINAKEALARVRGNIVLYEKILVNFANDYGEIHSKIHYLISINEYEEARALAHNMKGVSGNIGAATLHQAFSEMEIALSNGSDTVITLLNNLEQERKRVIEGIFKAFPRTEKDKGIIEADTFLLQEVQKLLPRLRIMSDFLKKHDVEARDIYRSIESRLTHAAPKFAKELGALLDKFDFSRGHTRVKEFIAKCEQKEKDDG</sequence>
<feature type="domain" description="Response regulatory" evidence="20">
    <location>
        <begin position="771"/>
        <end position="887"/>
    </location>
</feature>
<feature type="transmembrane region" description="Helical" evidence="18">
    <location>
        <begin position="12"/>
        <end position="34"/>
    </location>
</feature>
<keyword evidence="10" id="KW-0067">ATP-binding</keyword>
<dbReference type="PANTHER" id="PTHR45339">
    <property type="entry name" value="HYBRID SIGNAL TRANSDUCTION HISTIDINE KINASE J"/>
    <property type="match status" value="1"/>
</dbReference>
<dbReference type="InterPro" id="IPR029151">
    <property type="entry name" value="Sensor-like_sf"/>
</dbReference>
<dbReference type="Gene3D" id="1.20.120.160">
    <property type="entry name" value="HPT domain"/>
    <property type="match status" value="1"/>
</dbReference>
<feature type="domain" description="HPt" evidence="21">
    <location>
        <begin position="929"/>
        <end position="1022"/>
    </location>
</feature>
<dbReference type="Pfam" id="PF02518">
    <property type="entry name" value="HATPase_c"/>
    <property type="match status" value="1"/>
</dbReference>
<feature type="modified residue" description="Phosphohistidine" evidence="16">
    <location>
        <position position="968"/>
    </location>
</feature>
<dbReference type="SMART" id="SM00387">
    <property type="entry name" value="HATPase_c"/>
    <property type="match status" value="1"/>
</dbReference>
<evidence type="ECO:0000256" key="1">
    <source>
        <dbReference type="ARBA" id="ARBA00000085"/>
    </source>
</evidence>
<dbReference type="SMART" id="SM00448">
    <property type="entry name" value="REC"/>
    <property type="match status" value="2"/>
</dbReference>
<dbReference type="PROSITE" id="PS50110">
    <property type="entry name" value="RESPONSE_REGULATORY"/>
    <property type="match status" value="2"/>
</dbReference>
<dbReference type="PROSITE" id="PS51257">
    <property type="entry name" value="PROKAR_LIPOPROTEIN"/>
    <property type="match status" value="1"/>
</dbReference>
<comment type="subcellular location">
    <subcellularLocation>
        <location evidence="2">Cell membrane</location>
        <topology evidence="2">Multi-pass membrane protein</topology>
    </subcellularLocation>
</comment>
<dbReference type="InterPro" id="IPR003594">
    <property type="entry name" value="HATPase_dom"/>
</dbReference>
<keyword evidence="9 22" id="KW-0418">Kinase</keyword>
<keyword evidence="8" id="KW-0547">Nucleotide-binding</keyword>
<dbReference type="InterPro" id="IPR003661">
    <property type="entry name" value="HisK_dim/P_dom"/>
</dbReference>
<keyword evidence="13 18" id="KW-0472">Membrane</keyword>
<dbReference type="Gene3D" id="3.30.450.20">
    <property type="entry name" value="PAS domain"/>
    <property type="match status" value="2"/>
</dbReference>
<feature type="domain" description="Histidine kinase" evidence="19">
    <location>
        <begin position="383"/>
        <end position="604"/>
    </location>
</feature>
<dbReference type="FunFam" id="3.30.565.10:FF:000010">
    <property type="entry name" value="Sensor histidine kinase RcsC"/>
    <property type="match status" value="1"/>
</dbReference>
<evidence type="ECO:0000256" key="7">
    <source>
        <dbReference type="ARBA" id="ARBA00022692"/>
    </source>
</evidence>
<dbReference type="InterPro" id="IPR008207">
    <property type="entry name" value="Sig_transdc_His_kin_Hpt_dom"/>
</dbReference>
<dbReference type="InterPro" id="IPR011006">
    <property type="entry name" value="CheY-like_superfamily"/>
</dbReference>
<evidence type="ECO:0000256" key="10">
    <source>
        <dbReference type="ARBA" id="ARBA00022840"/>
    </source>
</evidence>
<dbReference type="FunFam" id="1.10.287.130:FF:000002">
    <property type="entry name" value="Two-component osmosensing histidine kinase"/>
    <property type="match status" value="1"/>
</dbReference>
<dbReference type="SUPFAM" id="SSF47226">
    <property type="entry name" value="Histidine-containing phosphotransfer domain, HPT domain"/>
    <property type="match status" value="1"/>
</dbReference>
<feature type="modified residue" description="4-aspartylphosphate" evidence="17">
    <location>
        <position position="676"/>
    </location>
</feature>
<organism evidence="22 23">
    <name type="scientific">Maridesulfovibrio ferrireducens</name>
    <dbReference type="NCBI Taxonomy" id="246191"/>
    <lineage>
        <taxon>Bacteria</taxon>
        <taxon>Pseudomonadati</taxon>
        <taxon>Thermodesulfobacteriota</taxon>
        <taxon>Desulfovibrionia</taxon>
        <taxon>Desulfovibrionales</taxon>
        <taxon>Desulfovibrionaceae</taxon>
        <taxon>Maridesulfovibrio</taxon>
    </lineage>
</organism>
<dbReference type="OrthoDB" id="5468627at2"/>
<dbReference type="GO" id="GO:0005524">
    <property type="term" value="F:ATP binding"/>
    <property type="evidence" value="ECO:0007669"/>
    <property type="project" value="UniProtKB-KW"/>
</dbReference>
<dbReference type="Gene3D" id="1.10.287.130">
    <property type="match status" value="1"/>
</dbReference>
<dbReference type="Proteomes" id="UP000199053">
    <property type="component" value="Unassembled WGS sequence"/>
</dbReference>
<keyword evidence="12" id="KW-0902">Two-component regulatory system</keyword>
<evidence type="ECO:0000256" key="16">
    <source>
        <dbReference type="PROSITE-ProRule" id="PRU00110"/>
    </source>
</evidence>
<keyword evidence="11 18" id="KW-1133">Transmembrane helix</keyword>
<dbReference type="Pfam" id="PF00072">
    <property type="entry name" value="Response_reg"/>
    <property type="match status" value="2"/>
</dbReference>
<evidence type="ECO:0000256" key="14">
    <source>
        <dbReference type="ARBA" id="ARBA00064003"/>
    </source>
</evidence>
<dbReference type="InterPro" id="IPR004358">
    <property type="entry name" value="Sig_transdc_His_kin-like_C"/>
</dbReference>
<dbReference type="GO" id="GO:0000155">
    <property type="term" value="F:phosphorelay sensor kinase activity"/>
    <property type="evidence" value="ECO:0007669"/>
    <property type="project" value="InterPro"/>
</dbReference>
<dbReference type="CDD" id="cd17546">
    <property type="entry name" value="REC_hyHK_CKI1_RcsC-like"/>
    <property type="match status" value="2"/>
</dbReference>
<dbReference type="PANTHER" id="PTHR45339:SF1">
    <property type="entry name" value="HYBRID SIGNAL TRANSDUCTION HISTIDINE KINASE J"/>
    <property type="match status" value="1"/>
</dbReference>
<keyword evidence="6" id="KW-0808">Transferase</keyword>
<evidence type="ECO:0000259" key="20">
    <source>
        <dbReference type="PROSITE" id="PS50110"/>
    </source>
</evidence>
<dbReference type="EC" id="2.7.13.3" evidence="3"/>
<keyword evidence="7 18" id="KW-0812">Transmembrane</keyword>
<dbReference type="InterPro" id="IPR036641">
    <property type="entry name" value="HPT_dom_sf"/>
</dbReference>
<reference evidence="23" key="1">
    <citation type="submission" date="2016-10" db="EMBL/GenBank/DDBJ databases">
        <authorList>
            <person name="Varghese N."/>
            <person name="Submissions S."/>
        </authorList>
    </citation>
    <scope>NUCLEOTIDE SEQUENCE [LARGE SCALE GENOMIC DNA]</scope>
    <source>
        <strain evidence="23">DSM 16995</strain>
    </source>
</reference>
<evidence type="ECO:0000256" key="11">
    <source>
        <dbReference type="ARBA" id="ARBA00022989"/>
    </source>
</evidence>
<dbReference type="SUPFAM" id="SSF55874">
    <property type="entry name" value="ATPase domain of HSP90 chaperone/DNA topoisomerase II/histidine kinase"/>
    <property type="match status" value="1"/>
</dbReference>
<dbReference type="RefSeq" id="WP_092162193.1">
    <property type="nucleotide sequence ID" value="NZ_FNGA01000004.1"/>
</dbReference>
<dbReference type="PRINTS" id="PR00344">
    <property type="entry name" value="BCTRLSENSOR"/>
</dbReference>
<evidence type="ECO:0000259" key="19">
    <source>
        <dbReference type="PROSITE" id="PS50109"/>
    </source>
</evidence>
<evidence type="ECO:0000256" key="6">
    <source>
        <dbReference type="ARBA" id="ARBA00022679"/>
    </source>
</evidence>
<dbReference type="AlphaFoldDB" id="A0A1G9JJD1"/>
<dbReference type="CDD" id="cd16922">
    <property type="entry name" value="HATPase_EvgS-ArcB-TorS-like"/>
    <property type="match status" value="1"/>
</dbReference>
<dbReference type="EMBL" id="FNGA01000004">
    <property type="protein sequence ID" value="SDL37598.1"/>
    <property type="molecule type" value="Genomic_DNA"/>
</dbReference>
<evidence type="ECO:0000259" key="21">
    <source>
        <dbReference type="PROSITE" id="PS50894"/>
    </source>
</evidence>
<keyword evidence="23" id="KW-1185">Reference proteome</keyword>
<accession>A0A1G9JJD1</accession>
<evidence type="ECO:0000256" key="4">
    <source>
        <dbReference type="ARBA" id="ARBA00022475"/>
    </source>
</evidence>
<evidence type="ECO:0000256" key="9">
    <source>
        <dbReference type="ARBA" id="ARBA00022777"/>
    </source>
</evidence>
<dbReference type="SUPFAM" id="SSF103190">
    <property type="entry name" value="Sensory domain-like"/>
    <property type="match status" value="2"/>
</dbReference>
<evidence type="ECO:0000256" key="12">
    <source>
        <dbReference type="ARBA" id="ARBA00023012"/>
    </source>
</evidence>
<feature type="domain" description="Response regulatory" evidence="20">
    <location>
        <begin position="623"/>
        <end position="744"/>
    </location>
</feature>
<evidence type="ECO:0000256" key="15">
    <source>
        <dbReference type="ARBA" id="ARBA00068150"/>
    </source>
</evidence>
<dbReference type="Pfam" id="PF21623">
    <property type="entry name" value="HK_sensor_dom_bact"/>
    <property type="match status" value="1"/>
</dbReference>
<name>A0A1G9JJD1_9BACT</name>
<feature type="transmembrane region" description="Helical" evidence="18">
    <location>
        <begin position="328"/>
        <end position="347"/>
    </location>
</feature>
<evidence type="ECO:0000256" key="5">
    <source>
        <dbReference type="ARBA" id="ARBA00022553"/>
    </source>
</evidence>
<evidence type="ECO:0000313" key="22">
    <source>
        <dbReference type="EMBL" id="SDL37598.1"/>
    </source>
</evidence>
<dbReference type="InterPro" id="IPR048760">
    <property type="entry name" value="VP0354-like_sensor_dom"/>
</dbReference>
<dbReference type="STRING" id="246191.SAMN05660337_2823"/>
<keyword evidence="4" id="KW-1003">Cell membrane</keyword>